<dbReference type="Pfam" id="PF06133">
    <property type="entry name" value="Com_YlbF"/>
    <property type="match status" value="1"/>
</dbReference>
<proteinExistence type="predicted"/>
<dbReference type="Proteomes" id="UP000315215">
    <property type="component" value="Chromosome"/>
</dbReference>
<evidence type="ECO:0000313" key="1">
    <source>
        <dbReference type="EMBL" id="QDP40070.1"/>
    </source>
</evidence>
<gene>
    <name evidence="1" type="ORF">FN924_07760</name>
</gene>
<dbReference type="InterPro" id="IPR023378">
    <property type="entry name" value="YheA/YmcA-like_dom_sf"/>
</dbReference>
<reference evidence="1 2" key="1">
    <citation type="submission" date="2019-07" db="EMBL/GenBank/DDBJ databases">
        <authorList>
            <person name="Li J."/>
        </authorList>
    </citation>
    <scope>NUCLEOTIDE SEQUENCE [LARGE SCALE GENOMIC DNA]</scope>
    <source>
        <strain evidence="1 2">TKL69</strain>
    </source>
</reference>
<dbReference type="PANTHER" id="PTHR38448">
    <property type="entry name" value="REGULATORY PROTEIN YLBF-RELATED"/>
    <property type="match status" value="1"/>
</dbReference>
<organism evidence="1 2">
    <name type="scientific">Radiobacillus deserti</name>
    <dbReference type="NCBI Taxonomy" id="2594883"/>
    <lineage>
        <taxon>Bacteria</taxon>
        <taxon>Bacillati</taxon>
        <taxon>Bacillota</taxon>
        <taxon>Bacilli</taxon>
        <taxon>Bacillales</taxon>
        <taxon>Bacillaceae</taxon>
        <taxon>Radiobacillus</taxon>
    </lineage>
</organism>
<accession>A0A516KFB1</accession>
<sequence length="147" mass="16312">MIATLEIVQLLDQSEYLGKMILSSDVMDDFHKAKASLEEDEEAQRLIAAFQAMKEQYEDVQRFGRYHPDYSTIMKEIRSTKREMDMNEKVASFKIAERKLQELLDDVSELVAHSVSNNVKVPRDGAALKDGGCGCGSGSGGCGCRAS</sequence>
<keyword evidence="2" id="KW-1185">Reference proteome</keyword>
<dbReference type="Gene3D" id="1.20.1500.10">
    <property type="entry name" value="YheA/YmcA-like"/>
    <property type="match status" value="1"/>
</dbReference>
<dbReference type="OrthoDB" id="2157513at2"/>
<dbReference type="AlphaFoldDB" id="A0A516KFB1"/>
<dbReference type="InterPro" id="IPR052767">
    <property type="entry name" value="Bact_com_dev_regulator"/>
</dbReference>
<name>A0A516KFB1_9BACI</name>
<dbReference type="InterPro" id="IPR010368">
    <property type="entry name" value="Com_YlbF"/>
</dbReference>
<dbReference type="KEGG" id="aqt:FN924_07760"/>
<dbReference type="SUPFAM" id="SSF158622">
    <property type="entry name" value="YheA/YmcA-like"/>
    <property type="match status" value="1"/>
</dbReference>
<protein>
    <submittedName>
        <fullName evidence="1">YlbF family regulator</fullName>
    </submittedName>
</protein>
<evidence type="ECO:0000313" key="2">
    <source>
        <dbReference type="Proteomes" id="UP000315215"/>
    </source>
</evidence>
<dbReference type="EMBL" id="CP041666">
    <property type="protein sequence ID" value="QDP40070.1"/>
    <property type="molecule type" value="Genomic_DNA"/>
</dbReference>
<dbReference type="PANTHER" id="PTHR38448:SF2">
    <property type="entry name" value="REGULATORY PROTEIN YLBF"/>
    <property type="match status" value="1"/>
</dbReference>
<dbReference type="RefSeq" id="WP_143893288.1">
    <property type="nucleotide sequence ID" value="NZ_CP041666.1"/>
</dbReference>